<proteinExistence type="predicted"/>
<name>L7FMA7_ENTIV</name>
<evidence type="ECO:0000313" key="3">
    <source>
        <dbReference type="Proteomes" id="UP000014680"/>
    </source>
</evidence>
<dbReference type="EMBL" id="KB206702">
    <property type="protein sequence ID" value="ELP88745.1"/>
    <property type="molecule type" value="Genomic_DNA"/>
</dbReference>
<protein>
    <submittedName>
        <fullName evidence="2">Myosin-7, putative</fullName>
    </submittedName>
</protein>
<dbReference type="GeneID" id="14887721"/>
<keyword evidence="3" id="KW-1185">Reference proteome</keyword>
<evidence type="ECO:0000256" key="1">
    <source>
        <dbReference type="SAM" id="Coils"/>
    </source>
</evidence>
<accession>L7FMA7</accession>
<dbReference type="SUPFAM" id="SSF57997">
    <property type="entry name" value="Tropomyosin"/>
    <property type="match status" value="1"/>
</dbReference>
<dbReference type="Gene3D" id="1.20.5.4820">
    <property type="match status" value="1"/>
</dbReference>
<dbReference type="VEuPathDB" id="AmoebaDB:EIN_104780"/>
<reference evidence="2 3" key="1">
    <citation type="submission" date="2012-10" db="EMBL/GenBank/DDBJ databases">
        <authorList>
            <person name="Zafar N."/>
            <person name="Inman J."/>
            <person name="Hall N."/>
            <person name="Lorenzi H."/>
            <person name="Caler E."/>
        </authorList>
    </citation>
    <scope>NUCLEOTIDE SEQUENCE [LARGE SCALE GENOMIC DNA]</scope>
    <source>
        <strain evidence="2 3">IP1</strain>
    </source>
</reference>
<sequence>MARVNTEEFKLNKTKIFSKVGVLVEIEEIRENRVTELVGGLHVCAKVISQRKFIEQKLNEHIAIIVIQDTIHTWYQFRNWERSQRRTAAKDKEIETLKKKLAEEIAKREAAEKALFEMKIKNVDLEALVQKFKEDIESKKVSLDKADMKSREEQEHIEELQGDIKRGKEDLGKLQNENIEHKTTIAKKDSVIIELNKDIEDKEGEISDSKKKLVVEEDNSKDLETQLHEKEDDIGDLEKQVKNLQNTISDTILPILKNDLKKTQLALDDTEKKLDKQVAQNKKVSDEKDGYNQQLQAEKTKAAALTSANGVNDKMISALNSEKDELEDKNRKLDSFNKDAQRKLAELVKRIEDGLNDSDMLKAQKADYEAQIQALKDDMEKTGKDLAGAKSIMNQKDVELNNLSELLAE</sequence>
<keyword evidence="1" id="KW-0175">Coiled coil</keyword>
<evidence type="ECO:0000313" key="2">
    <source>
        <dbReference type="EMBL" id="ELP88745.1"/>
    </source>
</evidence>
<gene>
    <name evidence="2" type="ORF">EIN_104780</name>
</gene>
<feature type="coiled-coil region" evidence="1">
    <location>
        <begin position="143"/>
        <end position="385"/>
    </location>
</feature>
<dbReference type="RefSeq" id="XP_004255516.1">
    <property type="nucleotide sequence ID" value="XM_004255468.1"/>
</dbReference>
<dbReference type="Proteomes" id="UP000014680">
    <property type="component" value="Unassembled WGS sequence"/>
</dbReference>
<dbReference type="OMA" id="KNDMITM"/>
<organism evidence="2 3">
    <name type="scientific">Entamoeba invadens IP1</name>
    <dbReference type="NCBI Taxonomy" id="370355"/>
    <lineage>
        <taxon>Eukaryota</taxon>
        <taxon>Amoebozoa</taxon>
        <taxon>Evosea</taxon>
        <taxon>Archamoebae</taxon>
        <taxon>Mastigamoebida</taxon>
        <taxon>Entamoebidae</taxon>
        <taxon>Entamoeba</taxon>
    </lineage>
</organism>
<dbReference type="KEGG" id="eiv:EIN_104780"/>
<dbReference type="AlphaFoldDB" id="L7FMA7"/>